<dbReference type="AlphaFoldDB" id="C2Y2N0"/>
<dbReference type="EMBL" id="ACMP01000148">
    <property type="protein sequence ID" value="EEL67831.1"/>
    <property type="molecule type" value="Genomic_DNA"/>
</dbReference>
<dbReference type="Proteomes" id="UP000001753">
    <property type="component" value="Chromosome"/>
</dbReference>
<evidence type="ECO:0000313" key="1">
    <source>
        <dbReference type="EMBL" id="EEL67831.1"/>
    </source>
</evidence>
<accession>C2Y2N0</accession>
<comment type="caution">
    <text evidence="1">The sequence shown here is derived from an EMBL/GenBank/DDBJ whole genome shotgun (WGS) entry which is preliminary data.</text>
</comment>
<dbReference type="Gene3D" id="1.10.1200.10">
    <property type="entry name" value="ACP-like"/>
    <property type="match status" value="1"/>
</dbReference>
<reference evidence="1" key="1">
    <citation type="journal article" date="2012" name="Genome Res.">
        <title>Genomic characterization of the Bacillus cereus sensu lato species: Backdrop to the evolution of Bacillus anthracis.</title>
        <authorList>
            <person name="Zwick M.E."/>
            <person name="Joseph S.J."/>
            <person name="Didelot X."/>
            <person name="Chen P.E."/>
            <person name="Bishop-Lilly K.A."/>
            <person name="Stewart A.C."/>
            <person name="Willner K."/>
            <person name="Nolan N."/>
            <person name="Lentz S."/>
            <person name="Thomason M.K."/>
            <person name="Sozhamannan S."/>
            <person name="Mateczun A.J."/>
            <person name="Du L."/>
            <person name="Read T.D."/>
        </authorList>
    </citation>
    <scope>NUCLEOTIDE SEQUENCE [LARGE SCALE GENOMIC DNA]</scope>
    <source>
        <strain evidence="1">AH603</strain>
    </source>
</reference>
<organism evidence="1">
    <name type="scientific">Bacillus mycoides</name>
    <dbReference type="NCBI Taxonomy" id="1405"/>
    <lineage>
        <taxon>Bacteria</taxon>
        <taxon>Bacillati</taxon>
        <taxon>Bacillota</taxon>
        <taxon>Bacilli</taxon>
        <taxon>Bacillales</taxon>
        <taxon>Bacillaceae</taxon>
        <taxon>Bacillus</taxon>
        <taxon>Bacillus cereus group</taxon>
    </lineage>
</organism>
<dbReference type="HOGENOM" id="CLU_2749174_0_0_9"/>
<protein>
    <submittedName>
        <fullName evidence="1">Acyl carrier protein</fullName>
    </submittedName>
</protein>
<name>C2Y2N0_BACMY</name>
<proteinExistence type="predicted"/>
<dbReference type="InterPro" id="IPR036736">
    <property type="entry name" value="ACP-like_sf"/>
</dbReference>
<gene>
    <name evidence="1" type="ORF">bcere0026_52270</name>
</gene>
<sequence length="70" mass="8183">MDVLLQEFNIDVENGDDISDYIDSLIFMQIILELEDSFNITVKDEELDYNIVLSKVTIIDFIIQKQLERG</sequence>
<dbReference type="SUPFAM" id="SSF47336">
    <property type="entry name" value="ACP-like"/>
    <property type="match status" value="1"/>
</dbReference>